<evidence type="ECO:0000256" key="1">
    <source>
        <dbReference type="ARBA" id="ARBA00004123"/>
    </source>
</evidence>
<evidence type="ECO:0000313" key="17">
    <source>
        <dbReference type="EMBL" id="GKV19448.1"/>
    </source>
</evidence>
<feature type="binding site" evidence="12">
    <location>
        <position position="320"/>
    </location>
    <ligand>
        <name>Zn(2+)</name>
        <dbReference type="ChEBI" id="CHEBI:29105"/>
        <label>1</label>
    </ligand>
</feature>
<feature type="binding site" evidence="12">
    <location>
        <position position="311"/>
    </location>
    <ligand>
        <name>Zn(2+)</name>
        <dbReference type="ChEBI" id="CHEBI:29105"/>
        <label>2</label>
    </ligand>
</feature>
<evidence type="ECO:0000256" key="7">
    <source>
        <dbReference type="ARBA" id="ARBA00022853"/>
    </source>
</evidence>
<dbReference type="Gene3D" id="6.10.140.1740">
    <property type="match status" value="1"/>
</dbReference>
<sequence length="346" mass="37735">MSKDLESLPNILQKKYALIRDLDKSLQEIVRQNEQHCEQEIEDIKNGVRAGNITPDTSLIRFSDEALDEQKHSIRIADEKVALAVQAYDLVDTHIQQLDQYLKRFDEELRRERENAAAVLPATSLDGSAKSGRSSEGGRGGRKKTRLATATAAAAAATEVAAAAAAANPTGMELDLPVDPNEPTYCFCNQVSFGEMVDTHIQQLDQHLKRFDEELRRERENAVGAVLPATSLDGSAKSGRSSEGGRGGRKKTRLATAMAAAAAATEVATAVVGANSTGMELDLPVDPNEPTYCFCNQVSFGEMVACDNPDCKIEWFHFGCVGLKEQLKGKWYCSDCAAAKNRRKSR</sequence>
<comment type="domain">
    <text evidence="14">The PHD-type zinc finger mediates the binding to H3K4me3.</text>
</comment>
<feature type="binding site" evidence="12">
    <location>
        <position position="336"/>
    </location>
    <ligand>
        <name>Zn(2+)</name>
        <dbReference type="ChEBI" id="CHEBI:29105"/>
        <label>2</label>
    </ligand>
</feature>
<dbReference type="InterPro" id="IPR001965">
    <property type="entry name" value="Znf_PHD"/>
</dbReference>
<feature type="region of interest" description="Disordered" evidence="15">
    <location>
        <begin position="120"/>
        <end position="147"/>
    </location>
</feature>
<feature type="binding site" evidence="12">
    <location>
        <position position="306"/>
    </location>
    <ligand>
        <name>Zn(2+)</name>
        <dbReference type="ChEBI" id="CHEBI:29105"/>
        <label>2</label>
    </ligand>
</feature>
<evidence type="ECO:0000259" key="16">
    <source>
        <dbReference type="PROSITE" id="PS50016"/>
    </source>
</evidence>
<dbReference type="InterPro" id="IPR011011">
    <property type="entry name" value="Znf_FYVE_PHD"/>
</dbReference>
<feature type="site" description="Histone H3K4me3 binding" evidence="11">
    <location>
        <position position="303"/>
    </location>
</feature>
<dbReference type="GO" id="GO:0005634">
    <property type="term" value="C:nucleus"/>
    <property type="evidence" value="ECO:0007669"/>
    <property type="project" value="UniProtKB-SubCell"/>
</dbReference>
<dbReference type="PROSITE" id="PS01359">
    <property type="entry name" value="ZF_PHD_1"/>
    <property type="match status" value="1"/>
</dbReference>
<comment type="subcellular location">
    <subcellularLocation>
        <location evidence="1 14">Nucleus</location>
    </subcellularLocation>
</comment>
<accession>A0AAV5JXT9</accession>
<organism evidence="17 18">
    <name type="scientific">Rubroshorea leprosula</name>
    <dbReference type="NCBI Taxonomy" id="152421"/>
    <lineage>
        <taxon>Eukaryota</taxon>
        <taxon>Viridiplantae</taxon>
        <taxon>Streptophyta</taxon>
        <taxon>Embryophyta</taxon>
        <taxon>Tracheophyta</taxon>
        <taxon>Spermatophyta</taxon>
        <taxon>Magnoliopsida</taxon>
        <taxon>eudicotyledons</taxon>
        <taxon>Gunneridae</taxon>
        <taxon>Pentapetalae</taxon>
        <taxon>rosids</taxon>
        <taxon>malvids</taxon>
        <taxon>Malvales</taxon>
        <taxon>Dipterocarpaceae</taxon>
        <taxon>Rubroshorea</taxon>
    </lineage>
</organism>
<dbReference type="SUPFAM" id="SSF57903">
    <property type="entry name" value="FYVE/PHD zinc finger"/>
    <property type="match status" value="1"/>
</dbReference>
<proteinExistence type="inferred from homology"/>
<dbReference type="InterPro" id="IPR013083">
    <property type="entry name" value="Znf_RING/FYVE/PHD"/>
</dbReference>
<evidence type="ECO:0000256" key="9">
    <source>
        <dbReference type="ARBA" id="ARBA00023163"/>
    </source>
</evidence>
<keyword evidence="18" id="KW-1185">Reference proteome</keyword>
<dbReference type="SMART" id="SM01408">
    <property type="entry name" value="ING"/>
    <property type="match status" value="1"/>
</dbReference>
<dbReference type="AlphaFoldDB" id="A0AAV5JXT9"/>
<feature type="domain" description="PHD-type" evidence="16">
    <location>
        <begin position="290"/>
        <end position="339"/>
    </location>
</feature>
<evidence type="ECO:0000256" key="8">
    <source>
        <dbReference type="ARBA" id="ARBA00023015"/>
    </source>
</evidence>
<feature type="binding site" evidence="12">
    <location>
        <position position="333"/>
    </location>
    <ligand>
        <name>Zn(2+)</name>
        <dbReference type="ChEBI" id="CHEBI:29105"/>
        <label>2</label>
    </ligand>
</feature>
<gene>
    <name evidence="17" type="ORF">SLEP1_g29709</name>
</gene>
<dbReference type="InterPro" id="IPR028651">
    <property type="entry name" value="ING_fam"/>
</dbReference>
<evidence type="ECO:0000256" key="11">
    <source>
        <dbReference type="PIRSR" id="PIRSR628651-50"/>
    </source>
</evidence>
<keyword evidence="5 13" id="KW-0863">Zinc-finger</keyword>
<keyword evidence="10 14" id="KW-0539">Nucleus</keyword>
<protein>
    <recommendedName>
        <fullName evidence="14">PHD finger protein ING</fullName>
    </recommendedName>
</protein>
<dbReference type="Proteomes" id="UP001054252">
    <property type="component" value="Unassembled WGS sequence"/>
</dbReference>
<keyword evidence="8" id="KW-0805">Transcription regulation</keyword>
<keyword evidence="3" id="KW-0341">Growth regulation</keyword>
<dbReference type="EMBL" id="BPVZ01000053">
    <property type="protein sequence ID" value="GKV19448.1"/>
    <property type="molecule type" value="Genomic_DNA"/>
</dbReference>
<dbReference type="PANTHER" id="PTHR10333">
    <property type="entry name" value="INHIBITOR OF GROWTH PROTEIN"/>
    <property type="match status" value="1"/>
</dbReference>
<feature type="binding site" evidence="12">
    <location>
        <position position="317"/>
    </location>
    <ligand>
        <name>Zn(2+)</name>
        <dbReference type="ChEBI" id="CHEBI:29105"/>
        <label>1</label>
    </ligand>
</feature>
<feature type="site" description="Histone H3K4me3 binding" evidence="11">
    <location>
        <position position="292"/>
    </location>
</feature>
<evidence type="ECO:0000256" key="15">
    <source>
        <dbReference type="SAM" id="MobiDB-lite"/>
    </source>
</evidence>
<reference evidence="17 18" key="1">
    <citation type="journal article" date="2021" name="Commun. Biol.">
        <title>The genome of Shorea leprosula (Dipterocarpaceae) highlights the ecological relevance of drought in aseasonal tropical rainforests.</title>
        <authorList>
            <person name="Ng K.K.S."/>
            <person name="Kobayashi M.J."/>
            <person name="Fawcett J.A."/>
            <person name="Hatakeyama M."/>
            <person name="Paape T."/>
            <person name="Ng C.H."/>
            <person name="Ang C.C."/>
            <person name="Tnah L.H."/>
            <person name="Lee C.T."/>
            <person name="Nishiyama T."/>
            <person name="Sese J."/>
            <person name="O'Brien M.J."/>
            <person name="Copetti D."/>
            <person name="Mohd Noor M.I."/>
            <person name="Ong R.C."/>
            <person name="Putra M."/>
            <person name="Sireger I.Z."/>
            <person name="Indrioko S."/>
            <person name="Kosugi Y."/>
            <person name="Izuno A."/>
            <person name="Isagi Y."/>
            <person name="Lee S.L."/>
            <person name="Shimizu K.K."/>
        </authorList>
    </citation>
    <scope>NUCLEOTIDE SEQUENCE [LARGE SCALE GENOMIC DNA]</scope>
    <source>
        <strain evidence="17">214</strain>
    </source>
</reference>
<evidence type="ECO:0000256" key="6">
    <source>
        <dbReference type="ARBA" id="ARBA00022833"/>
    </source>
</evidence>
<keyword evidence="4 12" id="KW-0479">Metal-binding</keyword>
<dbReference type="PROSITE" id="PS50016">
    <property type="entry name" value="ZF_PHD_2"/>
    <property type="match status" value="1"/>
</dbReference>
<evidence type="ECO:0000313" key="18">
    <source>
        <dbReference type="Proteomes" id="UP001054252"/>
    </source>
</evidence>
<comment type="caution">
    <text evidence="17">The sequence shown here is derived from an EMBL/GenBank/DDBJ whole genome shotgun (WGS) entry which is preliminary data.</text>
</comment>
<feature type="site" description="Histone H3K4me3 binding" evidence="11">
    <location>
        <position position="307"/>
    </location>
</feature>
<evidence type="ECO:0000256" key="10">
    <source>
        <dbReference type="ARBA" id="ARBA00023242"/>
    </source>
</evidence>
<dbReference type="PANTHER" id="PTHR10333:SF103">
    <property type="entry name" value="INHIBITOR OF GROWTH PROTEIN 3"/>
    <property type="match status" value="1"/>
</dbReference>
<feature type="region of interest" description="Disordered" evidence="15">
    <location>
        <begin position="229"/>
        <end position="252"/>
    </location>
</feature>
<dbReference type="CDD" id="cd15587">
    <property type="entry name" value="PHD_Yng1p_like"/>
    <property type="match status" value="1"/>
</dbReference>
<dbReference type="FunFam" id="3.30.40.10:FF:000021">
    <property type="entry name" value="Inhibitor of growth 2b"/>
    <property type="match status" value="1"/>
</dbReference>
<evidence type="ECO:0000256" key="13">
    <source>
        <dbReference type="PROSITE-ProRule" id="PRU00146"/>
    </source>
</evidence>
<name>A0AAV5JXT9_9ROSI</name>
<feature type="site" description="Histone H3K4me3 binding" evidence="11">
    <location>
        <position position="315"/>
    </location>
</feature>
<keyword evidence="7 14" id="KW-0156">Chromatin regulator</keyword>
<evidence type="ECO:0000256" key="5">
    <source>
        <dbReference type="ARBA" id="ARBA00022771"/>
    </source>
</evidence>
<dbReference type="GO" id="GO:0006325">
    <property type="term" value="P:chromatin organization"/>
    <property type="evidence" value="ECO:0007669"/>
    <property type="project" value="UniProtKB-KW"/>
</dbReference>
<feature type="binding site" evidence="12">
    <location>
        <position position="293"/>
    </location>
    <ligand>
        <name>Zn(2+)</name>
        <dbReference type="ChEBI" id="CHEBI:29105"/>
        <label>1</label>
    </ligand>
</feature>
<evidence type="ECO:0000256" key="3">
    <source>
        <dbReference type="ARBA" id="ARBA00022604"/>
    </source>
</evidence>
<feature type="binding site" evidence="12">
    <location>
        <position position="295"/>
    </location>
    <ligand>
        <name>Zn(2+)</name>
        <dbReference type="ChEBI" id="CHEBI:29105"/>
        <label>1</label>
    </ligand>
</feature>
<comment type="function">
    <text evidence="14">Component of an histone acetyltransferase complex.</text>
</comment>
<dbReference type="InterPro" id="IPR024610">
    <property type="entry name" value="ING_N_histone-binding"/>
</dbReference>
<dbReference type="CDD" id="cd17015">
    <property type="entry name" value="ING_plant"/>
    <property type="match status" value="1"/>
</dbReference>
<keyword evidence="9" id="KW-0804">Transcription</keyword>
<evidence type="ECO:0000256" key="12">
    <source>
        <dbReference type="PIRSR" id="PIRSR628651-51"/>
    </source>
</evidence>
<dbReference type="GO" id="GO:0008270">
    <property type="term" value="F:zinc ion binding"/>
    <property type="evidence" value="ECO:0007669"/>
    <property type="project" value="UniProtKB-KW"/>
</dbReference>
<evidence type="ECO:0000256" key="4">
    <source>
        <dbReference type="ARBA" id="ARBA00022723"/>
    </source>
</evidence>
<comment type="similarity">
    <text evidence="2 14">Belongs to the ING family.</text>
</comment>
<keyword evidence="6 12" id="KW-0862">Zinc</keyword>
<dbReference type="InterPro" id="IPR019786">
    <property type="entry name" value="Zinc_finger_PHD-type_CS"/>
</dbReference>
<dbReference type="SMART" id="SM00249">
    <property type="entry name" value="PHD"/>
    <property type="match status" value="1"/>
</dbReference>
<evidence type="ECO:0000256" key="14">
    <source>
        <dbReference type="RuleBase" id="RU361213"/>
    </source>
</evidence>
<evidence type="ECO:0000256" key="2">
    <source>
        <dbReference type="ARBA" id="ARBA00010210"/>
    </source>
</evidence>
<dbReference type="InterPro" id="IPR019787">
    <property type="entry name" value="Znf_PHD-finger"/>
</dbReference>
<dbReference type="Gene3D" id="3.30.40.10">
    <property type="entry name" value="Zinc/RING finger domain, C3HC4 (zinc finger)"/>
    <property type="match status" value="2"/>
</dbReference>
<dbReference type="Pfam" id="PF12998">
    <property type="entry name" value="ING"/>
    <property type="match status" value="1"/>
</dbReference>
<comment type="subunit">
    <text evidence="14">Component of an histone acetyltransferase complex. Interacts with H3K4me3 and to a lesser extent with H3K4me2.</text>
</comment>